<dbReference type="RefSeq" id="WP_094013141.1">
    <property type="nucleotide sequence ID" value="NZ_NMQW01000002.1"/>
</dbReference>
<keyword evidence="5" id="KW-0597">Phosphoprotein</keyword>
<dbReference type="CDD" id="cd00082">
    <property type="entry name" value="HisKA"/>
    <property type="match status" value="1"/>
</dbReference>
<evidence type="ECO:0000256" key="10">
    <source>
        <dbReference type="ARBA" id="ARBA00022840"/>
    </source>
</evidence>
<dbReference type="InterPro" id="IPR005467">
    <property type="entry name" value="His_kinase_dom"/>
</dbReference>
<feature type="transmembrane region" description="Helical" evidence="14">
    <location>
        <begin position="161"/>
        <end position="182"/>
    </location>
</feature>
<evidence type="ECO:0000259" key="15">
    <source>
        <dbReference type="PROSITE" id="PS50109"/>
    </source>
</evidence>
<evidence type="ECO:0000256" key="14">
    <source>
        <dbReference type="SAM" id="Phobius"/>
    </source>
</evidence>
<evidence type="ECO:0000256" key="4">
    <source>
        <dbReference type="ARBA" id="ARBA00022475"/>
    </source>
</evidence>
<evidence type="ECO:0000313" key="17">
    <source>
        <dbReference type="Proteomes" id="UP000215509"/>
    </source>
</evidence>
<dbReference type="InterPro" id="IPR004358">
    <property type="entry name" value="Sig_transdc_His_kin-like_C"/>
</dbReference>
<reference evidence="16 17" key="1">
    <citation type="submission" date="2017-07" db="EMBL/GenBank/DDBJ databases">
        <title>Genome sequencing and assembly of Paenibacillus rigui.</title>
        <authorList>
            <person name="Mayilraj S."/>
        </authorList>
    </citation>
    <scope>NUCLEOTIDE SEQUENCE [LARGE SCALE GENOMIC DNA]</scope>
    <source>
        <strain evidence="16 17">JCM 16352</strain>
    </source>
</reference>
<evidence type="ECO:0000256" key="6">
    <source>
        <dbReference type="ARBA" id="ARBA00022679"/>
    </source>
</evidence>
<keyword evidence="11 14" id="KW-1133">Transmembrane helix</keyword>
<keyword evidence="17" id="KW-1185">Reference proteome</keyword>
<evidence type="ECO:0000256" key="13">
    <source>
        <dbReference type="ARBA" id="ARBA00023136"/>
    </source>
</evidence>
<dbReference type="InterPro" id="IPR003594">
    <property type="entry name" value="HATPase_dom"/>
</dbReference>
<sequence length="417" mass="47354">MFNYAVEGLLLNVFFIMFPLIFYPFINSDRTEDKPFVKNLFLYVLFASSSVLCLIFHVTVQQGLMFDFRVIPFILACLYSNRIVMLLLFITLLSVRFIYAGQGAYLNLISASLALVLVFFIEKRYHSLRLVHKIIVTSAIAFICKTVGIVSNYIFDPNYRLFDAIIFYIIQSIFMGLTVYIIESIIKNARMRKELIESEKMKIVSVISASVAHEIRNPLTSVRGFIQLLTQADLTAQKKAQYGSICLEELDRAEQIINDYLSLAKPQPENTDKLDIGAELEYVGKVLNSYALLNNVEIIVEFEQDLLIVGDRSKFRQSLINLAKNGIEAMLHQGGQLRITAKRDKDSIVVLIMDNGNGMTNEQIRRLGTPYFSNKEKGTGLGTMVSFNIIKSMTGKIDIRSEVGHGTEFRILFPLHS</sequence>
<dbReference type="Pfam" id="PF07694">
    <property type="entry name" value="5TM-5TMR_LYT"/>
    <property type="match status" value="1"/>
</dbReference>
<dbReference type="InterPro" id="IPR036097">
    <property type="entry name" value="HisK_dim/P_sf"/>
</dbReference>
<keyword evidence="6" id="KW-0808">Transferase</keyword>
<dbReference type="InterPro" id="IPR011620">
    <property type="entry name" value="Sig_transdc_His_kinase_LytS_TM"/>
</dbReference>
<dbReference type="SUPFAM" id="SSF47384">
    <property type="entry name" value="Homodimeric domain of signal transducing histidine kinase"/>
    <property type="match status" value="1"/>
</dbReference>
<evidence type="ECO:0000256" key="5">
    <source>
        <dbReference type="ARBA" id="ARBA00022553"/>
    </source>
</evidence>
<keyword evidence="4" id="KW-1003">Cell membrane</keyword>
<dbReference type="InterPro" id="IPR003661">
    <property type="entry name" value="HisK_dim/P_dom"/>
</dbReference>
<keyword evidence="12" id="KW-0902">Two-component regulatory system</keyword>
<feature type="transmembrane region" description="Helical" evidence="14">
    <location>
        <begin position="70"/>
        <end position="98"/>
    </location>
</feature>
<dbReference type="EC" id="2.7.13.3" evidence="3"/>
<feature type="transmembrane region" description="Helical" evidence="14">
    <location>
        <begin position="40"/>
        <end position="58"/>
    </location>
</feature>
<dbReference type="GO" id="GO:0005524">
    <property type="term" value="F:ATP binding"/>
    <property type="evidence" value="ECO:0007669"/>
    <property type="project" value="UniProtKB-KW"/>
</dbReference>
<dbReference type="EMBL" id="NMQW01000002">
    <property type="protein sequence ID" value="OXM87891.1"/>
    <property type="molecule type" value="Genomic_DNA"/>
</dbReference>
<gene>
    <name evidence="16" type="ORF">CF651_01930</name>
</gene>
<dbReference type="Pfam" id="PF00512">
    <property type="entry name" value="HisKA"/>
    <property type="match status" value="1"/>
</dbReference>
<feature type="transmembrane region" description="Helical" evidence="14">
    <location>
        <begin position="134"/>
        <end position="155"/>
    </location>
</feature>
<dbReference type="Gene3D" id="1.10.287.130">
    <property type="match status" value="1"/>
</dbReference>
<evidence type="ECO:0000256" key="12">
    <source>
        <dbReference type="ARBA" id="ARBA00023012"/>
    </source>
</evidence>
<proteinExistence type="predicted"/>
<protein>
    <recommendedName>
        <fullName evidence="3">histidine kinase</fullName>
        <ecNumber evidence="3">2.7.13.3</ecNumber>
    </recommendedName>
</protein>
<dbReference type="Pfam" id="PF02518">
    <property type="entry name" value="HATPase_c"/>
    <property type="match status" value="1"/>
</dbReference>
<feature type="transmembrane region" description="Helical" evidence="14">
    <location>
        <begin position="9"/>
        <end position="28"/>
    </location>
</feature>
<evidence type="ECO:0000256" key="8">
    <source>
        <dbReference type="ARBA" id="ARBA00022741"/>
    </source>
</evidence>
<dbReference type="PANTHER" id="PTHR43065:SF46">
    <property type="entry name" value="C4-DICARBOXYLATE TRANSPORT SENSOR PROTEIN DCTB"/>
    <property type="match status" value="1"/>
</dbReference>
<comment type="catalytic activity">
    <reaction evidence="1">
        <text>ATP + protein L-histidine = ADP + protein N-phospho-L-histidine.</text>
        <dbReference type="EC" id="2.7.13.3"/>
    </reaction>
</comment>
<dbReference type="PANTHER" id="PTHR43065">
    <property type="entry name" value="SENSOR HISTIDINE KINASE"/>
    <property type="match status" value="1"/>
</dbReference>
<keyword evidence="13 14" id="KW-0472">Membrane</keyword>
<dbReference type="PROSITE" id="PS50109">
    <property type="entry name" value="HIS_KIN"/>
    <property type="match status" value="1"/>
</dbReference>
<dbReference type="InterPro" id="IPR036890">
    <property type="entry name" value="HATPase_C_sf"/>
</dbReference>
<dbReference type="SMART" id="SM00387">
    <property type="entry name" value="HATPase_c"/>
    <property type="match status" value="1"/>
</dbReference>
<keyword evidence="7 14" id="KW-0812">Transmembrane</keyword>
<keyword evidence="8" id="KW-0547">Nucleotide-binding</keyword>
<evidence type="ECO:0000256" key="3">
    <source>
        <dbReference type="ARBA" id="ARBA00012438"/>
    </source>
</evidence>
<keyword evidence="9 16" id="KW-0418">Kinase</keyword>
<feature type="transmembrane region" description="Helical" evidence="14">
    <location>
        <begin position="104"/>
        <end position="122"/>
    </location>
</feature>
<dbReference type="AlphaFoldDB" id="A0A229UX95"/>
<evidence type="ECO:0000256" key="2">
    <source>
        <dbReference type="ARBA" id="ARBA00004651"/>
    </source>
</evidence>
<organism evidence="16 17">
    <name type="scientific">Paenibacillus rigui</name>
    <dbReference type="NCBI Taxonomy" id="554312"/>
    <lineage>
        <taxon>Bacteria</taxon>
        <taxon>Bacillati</taxon>
        <taxon>Bacillota</taxon>
        <taxon>Bacilli</taxon>
        <taxon>Bacillales</taxon>
        <taxon>Paenibacillaceae</taxon>
        <taxon>Paenibacillus</taxon>
    </lineage>
</organism>
<comment type="subcellular location">
    <subcellularLocation>
        <location evidence="2">Cell membrane</location>
        <topology evidence="2">Multi-pass membrane protein</topology>
    </subcellularLocation>
</comment>
<dbReference type="OrthoDB" id="9815750at2"/>
<feature type="domain" description="Histidine kinase" evidence="15">
    <location>
        <begin position="210"/>
        <end position="417"/>
    </location>
</feature>
<dbReference type="Proteomes" id="UP000215509">
    <property type="component" value="Unassembled WGS sequence"/>
</dbReference>
<evidence type="ECO:0000256" key="7">
    <source>
        <dbReference type="ARBA" id="ARBA00022692"/>
    </source>
</evidence>
<keyword evidence="10" id="KW-0067">ATP-binding</keyword>
<dbReference type="GO" id="GO:0005886">
    <property type="term" value="C:plasma membrane"/>
    <property type="evidence" value="ECO:0007669"/>
    <property type="project" value="UniProtKB-SubCell"/>
</dbReference>
<evidence type="ECO:0000313" key="16">
    <source>
        <dbReference type="EMBL" id="OXM87891.1"/>
    </source>
</evidence>
<dbReference type="Gene3D" id="3.30.565.10">
    <property type="entry name" value="Histidine kinase-like ATPase, C-terminal domain"/>
    <property type="match status" value="1"/>
</dbReference>
<evidence type="ECO:0000256" key="9">
    <source>
        <dbReference type="ARBA" id="ARBA00022777"/>
    </source>
</evidence>
<evidence type="ECO:0000256" key="11">
    <source>
        <dbReference type="ARBA" id="ARBA00022989"/>
    </source>
</evidence>
<dbReference type="GO" id="GO:0071555">
    <property type="term" value="P:cell wall organization"/>
    <property type="evidence" value="ECO:0007669"/>
    <property type="project" value="InterPro"/>
</dbReference>
<dbReference type="SUPFAM" id="SSF55874">
    <property type="entry name" value="ATPase domain of HSP90 chaperone/DNA topoisomerase II/histidine kinase"/>
    <property type="match status" value="1"/>
</dbReference>
<dbReference type="GO" id="GO:0000155">
    <property type="term" value="F:phosphorelay sensor kinase activity"/>
    <property type="evidence" value="ECO:0007669"/>
    <property type="project" value="InterPro"/>
</dbReference>
<accession>A0A229UX95</accession>
<evidence type="ECO:0000256" key="1">
    <source>
        <dbReference type="ARBA" id="ARBA00000085"/>
    </source>
</evidence>
<dbReference type="SMART" id="SM00388">
    <property type="entry name" value="HisKA"/>
    <property type="match status" value="1"/>
</dbReference>
<dbReference type="PRINTS" id="PR00344">
    <property type="entry name" value="BCTRLSENSOR"/>
</dbReference>
<name>A0A229UX95_9BACL</name>
<comment type="caution">
    <text evidence="16">The sequence shown here is derived from an EMBL/GenBank/DDBJ whole genome shotgun (WGS) entry which is preliminary data.</text>
</comment>